<sequence>MDYVTWRSGDVEATAWRRPDGRWQLGLPDRTESWPALLAGRPGAVDRLLVSATEGSWDAPLADLGFTAVRTEQVWHLPVAGLTTAITSAAHTFTPVTGCDLDRVRDLDNIVRQQIPGTEDWTGTVEDLRATLSDDEFDPLLYLIAVHTGSGSYDGLIRVWYRRPRPRLGCLGVVPQWRRTRLAAGLLGAVATILRGRAVTEILTETDLRNPDSHPMAARHGGIPRHRTTEWALTAG</sequence>
<gene>
    <name evidence="2" type="ORF">EXU48_17340</name>
</gene>
<dbReference type="PROSITE" id="PS51186">
    <property type="entry name" value="GNAT"/>
    <property type="match status" value="1"/>
</dbReference>
<evidence type="ECO:0000313" key="2">
    <source>
        <dbReference type="EMBL" id="TDE90867.1"/>
    </source>
</evidence>
<protein>
    <submittedName>
        <fullName evidence="2">GNAT family N-acetyltransferase</fullName>
    </submittedName>
</protein>
<reference evidence="2 3" key="1">
    <citation type="submission" date="2019-03" db="EMBL/GenBank/DDBJ databases">
        <title>Genomic features of bacteria from cold environments.</title>
        <authorList>
            <person name="Shen L."/>
        </authorList>
    </citation>
    <scope>NUCLEOTIDE SEQUENCE [LARGE SCALE GENOMIC DNA]</scope>
    <source>
        <strain evidence="3">T3246-1</strain>
    </source>
</reference>
<dbReference type="InterPro" id="IPR000182">
    <property type="entry name" value="GNAT_dom"/>
</dbReference>
<organism evidence="2 3">
    <name type="scientific">Occultella glacieicola</name>
    <dbReference type="NCBI Taxonomy" id="2518684"/>
    <lineage>
        <taxon>Bacteria</taxon>
        <taxon>Bacillati</taxon>
        <taxon>Actinomycetota</taxon>
        <taxon>Actinomycetes</taxon>
        <taxon>Micrococcales</taxon>
        <taxon>Ruaniaceae</taxon>
        <taxon>Occultella</taxon>
    </lineage>
</organism>
<accession>A0ABY2E0S9</accession>
<feature type="domain" description="N-acetyltransferase" evidence="1">
    <location>
        <begin position="91"/>
        <end position="236"/>
    </location>
</feature>
<dbReference type="EMBL" id="SMNA01000008">
    <property type="protein sequence ID" value="TDE90867.1"/>
    <property type="molecule type" value="Genomic_DNA"/>
</dbReference>
<comment type="caution">
    <text evidence="2">The sequence shown here is derived from an EMBL/GenBank/DDBJ whole genome shotgun (WGS) entry which is preliminary data.</text>
</comment>
<keyword evidence="3" id="KW-1185">Reference proteome</keyword>
<dbReference type="RefSeq" id="WP_133108932.1">
    <property type="nucleotide sequence ID" value="NZ_SMNA01000008.1"/>
</dbReference>
<dbReference type="InterPro" id="IPR016181">
    <property type="entry name" value="Acyl_CoA_acyltransferase"/>
</dbReference>
<dbReference type="SUPFAM" id="SSF55729">
    <property type="entry name" value="Acyl-CoA N-acyltransferases (Nat)"/>
    <property type="match status" value="1"/>
</dbReference>
<proteinExistence type="predicted"/>
<dbReference type="Proteomes" id="UP000504882">
    <property type="component" value="Unassembled WGS sequence"/>
</dbReference>
<evidence type="ECO:0000259" key="1">
    <source>
        <dbReference type="PROSITE" id="PS51186"/>
    </source>
</evidence>
<name>A0ABY2E0S9_9MICO</name>
<evidence type="ECO:0000313" key="3">
    <source>
        <dbReference type="Proteomes" id="UP000504882"/>
    </source>
</evidence>
<dbReference type="Gene3D" id="3.40.630.30">
    <property type="match status" value="1"/>
</dbReference>